<dbReference type="Proteomes" id="UP001500880">
    <property type="component" value="Unassembled WGS sequence"/>
</dbReference>
<sequence>MDIIKQLFSHGAKGIILGCTEHGLLINQQDTDIPLFDTTFLHAKEAAHLALNIES</sequence>
<gene>
    <name evidence="1" type="ORF">GCM10008986_26100</name>
</gene>
<protein>
    <recommendedName>
        <fullName evidence="3">Aspartate racemase</fullName>
    </recommendedName>
</protein>
<dbReference type="InterPro" id="IPR001920">
    <property type="entry name" value="Asp/Glu_race"/>
</dbReference>
<organism evidence="1 2">
    <name type="scientific">Salinibacillus aidingensis</name>
    <dbReference type="NCBI Taxonomy" id="237684"/>
    <lineage>
        <taxon>Bacteria</taxon>
        <taxon>Bacillati</taxon>
        <taxon>Bacillota</taxon>
        <taxon>Bacilli</taxon>
        <taxon>Bacillales</taxon>
        <taxon>Bacillaceae</taxon>
        <taxon>Salinibacillus</taxon>
    </lineage>
</organism>
<evidence type="ECO:0000313" key="1">
    <source>
        <dbReference type="EMBL" id="GAA0497853.1"/>
    </source>
</evidence>
<keyword evidence="2" id="KW-1185">Reference proteome</keyword>
<name>A0ABN1BH43_9BACI</name>
<dbReference type="EMBL" id="BAAADO010000005">
    <property type="protein sequence ID" value="GAA0497853.1"/>
    <property type="molecule type" value="Genomic_DNA"/>
</dbReference>
<reference evidence="1 2" key="1">
    <citation type="journal article" date="2019" name="Int. J. Syst. Evol. Microbiol.">
        <title>The Global Catalogue of Microorganisms (GCM) 10K type strain sequencing project: providing services to taxonomists for standard genome sequencing and annotation.</title>
        <authorList>
            <consortium name="The Broad Institute Genomics Platform"/>
            <consortium name="The Broad Institute Genome Sequencing Center for Infectious Disease"/>
            <person name="Wu L."/>
            <person name="Ma J."/>
        </authorList>
    </citation>
    <scope>NUCLEOTIDE SEQUENCE [LARGE SCALE GENOMIC DNA]</scope>
    <source>
        <strain evidence="1 2">JCM 12389</strain>
    </source>
</reference>
<accession>A0ABN1BH43</accession>
<comment type="caution">
    <text evidence="1">The sequence shown here is derived from an EMBL/GenBank/DDBJ whole genome shotgun (WGS) entry which is preliminary data.</text>
</comment>
<dbReference type="SUPFAM" id="SSF53681">
    <property type="entry name" value="Aspartate/glutamate racemase"/>
    <property type="match status" value="1"/>
</dbReference>
<proteinExistence type="predicted"/>
<dbReference type="Gene3D" id="3.40.50.1860">
    <property type="match status" value="1"/>
</dbReference>
<evidence type="ECO:0000313" key="2">
    <source>
        <dbReference type="Proteomes" id="UP001500880"/>
    </source>
</evidence>
<evidence type="ECO:0008006" key="3">
    <source>
        <dbReference type="Google" id="ProtNLM"/>
    </source>
</evidence>